<dbReference type="STRING" id="1304284.L21TH_1831"/>
<evidence type="ECO:0000259" key="5">
    <source>
        <dbReference type="PROSITE" id="PS50893"/>
    </source>
</evidence>
<dbReference type="InterPro" id="IPR003593">
    <property type="entry name" value="AAA+_ATPase"/>
</dbReference>
<proteinExistence type="predicted"/>
<evidence type="ECO:0000313" key="6">
    <source>
        <dbReference type="EMBL" id="EOD00180.1"/>
    </source>
</evidence>
<dbReference type="CDD" id="cd03221">
    <property type="entry name" value="ABCF_EF-3"/>
    <property type="match status" value="2"/>
</dbReference>
<accession>R1CD08</accession>
<dbReference type="GO" id="GO:0005524">
    <property type="term" value="F:ATP binding"/>
    <property type="evidence" value="ECO:0007669"/>
    <property type="project" value="UniProtKB-KW"/>
</dbReference>
<sequence length="638" mass="74234">MIVLSCNNISKSYVVDKILDNVSFTLQENEKVGLIGLNGAGKTTLFKILAGKIPKDSGDIYVSKDCKIGYLEQQTQIYSEKSIFDECLEVFKDLIDMEKQLRELENQISIEGQNESSSKLNSLMQRYSNLSEEFNSRNGYGYKSEIRGILKGLGFNEKQFDLPLHQLSGGQKSRVHLAKLLLQKPDILLLDEPTNHLDMEAVSWLEKYIKEYRGAAIIISHDRYFLDSTVSRILLLENSIIKSYNGNYTTFMKKKKKERELLQKKYEEQQKEIKRQEEIIRSLSQGGKRAIRQAKSRQKMLDKMKVIDKPVSNNKKSSIRFEPKIKSGNDVLKVRSLVKHYDNIKLFENISFDIYKGEKVGLIGPNGIGKTTLLKIIMNQIDYSEGEITLGHHVNIGYYDQEQSNLNADKTVVDEIWDEHPLFNHYKVRKMLAQFLFQGEDIFKLVSELSGGEKSRLALLKLMLSEANFLLMDEPTNHLDIDSKEALEDSLLNYKGTLLVISHDRYFLNKVTDKILELTPNRVNEYLGNYDYYLEKKNAMNEETEDLPKKTKTQIKIERKKEKEKRKLIRKKKNMLRDIEKKIAINEEKKKELEELMCNPDIYSDNVKMREIYSECDNIKKELEKLYDEWVELTEELG</sequence>
<dbReference type="PROSITE" id="PS00211">
    <property type="entry name" value="ABC_TRANSPORTER_1"/>
    <property type="match status" value="1"/>
</dbReference>
<evidence type="ECO:0000256" key="4">
    <source>
        <dbReference type="SAM" id="Coils"/>
    </source>
</evidence>
<dbReference type="EMBL" id="ARZA01000203">
    <property type="protein sequence ID" value="EOD00180.1"/>
    <property type="molecule type" value="Genomic_DNA"/>
</dbReference>
<evidence type="ECO:0000313" key="7">
    <source>
        <dbReference type="Proteomes" id="UP000013378"/>
    </source>
</evidence>
<dbReference type="InterPro" id="IPR027417">
    <property type="entry name" value="P-loop_NTPase"/>
</dbReference>
<keyword evidence="3" id="KW-0067">ATP-binding</keyword>
<feature type="coiled-coil region" evidence="4">
    <location>
        <begin position="87"/>
        <end position="114"/>
    </location>
</feature>
<dbReference type="InterPro" id="IPR017871">
    <property type="entry name" value="ABC_transporter-like_CS"/>
</dbReference>
<protein>
    <submittedName>
        <fullName evidence="6">ATPase component of ABC transporter</fullName>
    </submittedName>
</protein>
<evidence type="ECO:0000256" key="3">
    <source>
        <dbReference type="ARBA" id="ARBA00022840"/>
    </source>
</evidence>
<name>R1CD08_9FIRM</name>
<feature type="coiled-coil region" evidence="4">
    <location>
        <begin position="558"/>
        <end position="636"/>
    </location>
</feature>
<dbReference type="Pfam" id="PF12848">
    <property type="entry name" value="ABC_tran_Xtn"/>
    <property type="match status" value="1"/>
</dbReference>
<dbReference type="OrthoDB" id="9801441at2"/>
<keyword evidence="4" id="KW-0175">Coiled coil</keyword>
<dbReference type="InterPro" id="IPR032781">
    <property type="entry name" value="ABC_tran_Xtn"/>
</dbReference>
<feature type="coiled-coil region" evidence="4">
    <location>
        <begin position="252"/>
        <end position="286"/>
    </location>
</feature>
<dbReference type="GO" id="GO:0016887">
    <property type="term" value="F:ATP hydrolysis activity"/>
    <property type="evidence" value="ECO:0007669"/>
    <property type="project" value="InterPro"/>
</dbReference>
<dbReference type="Gene3D" id="3.40.50.300">
    <property type="entry name" value="P-loop containing nucleotide triphosphate hydrolases"/>
    <property type="match status" value="2"/>
</dbReference>
<feature type="domain" description="ABC transporter" evidence="5">
    <location>
        <begin position="4"/>
        <end position="263"/>
    </location>
</feature>
<dbReference type="FunFam" id="3.40.50.300:FF:000309">
    <property type="entry name" value="ABC transporter ATP-binding protein"/>
    <property type="match status" value="1"/>
</dbReference>
<dbReference type="InterPro" id="IPR051309">
    <property type="entry name" value="ABCF_ATPase"/>
</dbReference>
<dbReference type="SUPFAM" id="SSF52540">
    <property type="entry name" value="P-loop containing nucleoside triphosphate hydrolases"/>
    <property type="match status" value="2"/>
</dbReference>
<dbReference type="RefSeq" id="WP_006314543.1">
    <property type="nucleotide sequence ID" value="NZ_ARZA01000203.1"/>
</dbReference>
<dbReference type="InterPro" id="IPR003439">
    <property type="entry name" value="ABC_transporter-like_ATP-bd"/>
</dbReference>
<comment type="caution">
    <text evidence="6">The sequence shown here is derived from an EMBL/GenBank/DDBJ whole genome shotgun (WGS) entry which is preliminary data.</text>
</comment>
<dbReference type="FunFam" id="3.40.50.300:FF:000011">
    <property type="entry name" value="Putative ABC transporter ATP-binding component"/>
    <property type="match status" value="1"/>
</dbReference>
<dbReference type="InterPro" id="IPR037118">
    <property type="entry name" value="Val-tRNA_synth_C_sf"/>
</dbReference>
<dbReference type="Proteomes" id="UP000013378">
    <property type="component" value="Unassembled WGS sequence"/>
</dbReference>
<dbReference type="Pfam" id="PF00005">
    <property type="entry name" value="ABC_tran"/>
    <property type="match status" value="2"/>
</dbReference>
<organism evidence="6 7">
    <name type="scientific">Caldisalinibacter kiritimatiensis</name>
    <dbReference type="NCBI Taxonomy" id="1304284"/>
    <lineage>
        <taxon>Bacteria</taxon>
        <taxon>Bacillati</taxon>
        <taxon>Bacillota</taxon>
        <taxon>Tissierellia</taxon>
        <taxon>Tissierellales</taxon>
        <taxon>Thermohalobacteraceae</taxon>
        <taxon>Caldisalinibacter</taxon>
    </lineage>
</organism>
<reference evidence="6 7" key="1">
    <citation type="journal article" date="2015" name="Geomicrobiol. J.">
        <title>Caldisalinibacter kiritimatiensis gen. nov., sp. nov., a moderately thermohalophilic thiosulfate-reducing bacterium from a hypersaline microbial mat.</title>
        <authorList>
            <person name="Ben Hania W."/>
            <person name="Joseph M."/>
            <person name="Fiebig A."/>
            <person name="Bunk B."/>
            <person name="Klenk H.-P."/>
            <person name="Fardeau M.-L."/>
            <person name="Spring S."/>
        </authorList>
    </citation>
    <scope>NUCLEOTIDE SEQUENCE [LARGE SCALE GENOMIC DNA]</scope>
    <source>
        <strain evidence="6 7">L21-TH-D2</strain>
    </source>
</reference>
<gene>
    <name evidence="6" type="ORF">L21TH_1831</name>
</gene>
<dbReference type="PATRIC" id="fig|1304284.3.peg.1798"/>
<dbReference type="Gene3D" id="1.10.287.380">
    <property type="entry name" value="Valyl-tRNA synthetase, C-terminal domain"/>
    <property type="match status" value="1"/>
</dbReference>
<feature type="domain" description="ABC transporter" evidence="5">
    <location>
        <begin position="332"/>
        <end position="545"/>
    </location>
</feature>
<dbReference type="AlphaFoldDB" id="R1CD08"/>
<keyword evidence="1" id="KW-0677">Repeat</keyword>
<dbReference type="Pfam" id="PF16326">
    <property type="entry name" value="ABC_tran_CTD"/>
    <property type="match status" value="1"/>
</dbReference>
<dbReference type="SMART" id="SM00382">
    <property type="entry name" value="AAA"/>
    <property type="match status" value="2"/>
</dbReference>
<dbReference type="PANTHER" id="PTHR42855">
    <property type="entry name" value="ABC TRANSPORTER ATP-BINDING SUBUNIT"/>
    <property type="match status" value="1"/>
</dbReference>
<evidence type="ECO:0000256" key="1">
    <source>
        <dbReference type="ARBA" id="ARBA00022737"/>
    </source>
</evidence>
<evidence type="ECO:0000256" key="2">
    <source>
        <dbReference type="ARBA" id="ARBA00022741"/>
    </source>
</evidence>
<dbReference type="GO" id="GO:0003677">
    <property type="term" value="F:DNA binding"/>
    <property type="evidence" value="ECO:0007669"/>
    <property type="project" value="InterPro"/>
</dbReference>
<keyword evidence="2" id="KW-0547">Nucleotide-binding</keyword>
<dbReference type="PROSITE" id="PS50893">
    <property type="entry name" value="ABC_TRANSPORTER_2"/>
    <property type="match status" value="2"/>
</dbReference>
<keyword evidence="7" id="KW-1185">Reference proteome</keyword>
<dbReference type="PANTHER" id="PTHR42855:SF2">
    <property type="entry name" value="DRUG RESISTANCE ABC TRANSPORTER,ATP-BINDING PROTEIN"/>
    <property type="match status" value="1"/>
</dbReference>
<dbReference type="eggNOG" id="COG0488">
    <property type="taxonomic scope" value="Bacteria"/>
</dbReference>
<dbReference type="InterPro" id="IPR032524">
    <property type="entry name" value="ABC_tran_C"/>
</dbReference>